<evidence type="ECO:0000313" key="1">
    <source>
        <dbReference type="EMBL" id="KPV54453.1"/>
    </source>
</evidence>
<name>A0A0N8PT39_9CHLR</name>
<gene>
    <name evidence="1" type="ORF">SE17_03695</name>
</gene>
<accession>A0A0N8PT39</accession>
<proteinExistence type="predicted"/>
<reference evidence="1 2" key="1">
    <citation type="submission" date="2015-09" db="EMBL/GenBank/DDBJ databases">
        <title>Draft genome sequence of Kouleothrix aurantiaca JCM 19913.</title>
        <authorList>
            <person name="Hemp J."/>
        </authorList>
    </citation>
    <scope>NUCLEOTIDE SEQUENCE [LARGE SCALE GENOMIC DNA]</scope>
    <source>
        <strain evidence="1 2">COM-B</strain>
    </source>
</reference>
<dbReference type="AlphaFoldDB" id="A0A0N8PT39"/>
<comment type="caution">
    <text evidence="1">The sequence shown here is derived from an EMBL/GenBank/DDBJ whole genome shotgun (WGS) entry which is preliminary data.</text>
</comment>
<evidence type="ECO:0000313" key="2">
    <source>
        <dbReference type="Proteomes" id="UP000050509"/>
    </source>
</evidence>
<organism evidence="1 2">
    <name type="scientific">Kouleothrix aurantiaca</name>
    <dbReference type="NCBI Taxonomy" id="186479"/>
    <lineage>
        <taxon>Bacteria</taxon>
        <taxon>Bacillati</taxon>
        <taxon>Chloroflexota</taxon>
        <taxon>Chloroflexia</taxon>
        <taxon>Chloroflexales</taxon>
        <taxon>Roseiflexineae</taxon>
        <taxon>Roseiflexaceae</taxon>
        <taxon>Kouleothrix</taxon>
    </lineage>
</organism>
<dbReference type="EMBL" id="LJCR01000055">
    <property type="protein sequence ID" value="KPV54453.1"/>
    <property type="molecule type" value="Genomic_DNA"/>
</dbReference>
<sequence length="149" mass="16531">MISPAQLDQARSSGVVESVFWGARPILPAVVDGELKIFDWGNRDDSLKLPKTGWLRIESLEAGKWNYLRPREVVIPALQGVEKKVWFGIEHGIRGFLVRRGDQARVYMLTLPPTPEYRALTGHDRMPALIAQDAVVPLAGAAQQKSFGA</sequence>
<keyword evidence="2" id="KW-1185">Reference proteome</keyword>
<protein>
    <submittedName>
        <fullName evidence="1">Uncharacterized protein</fullName>
    </submittedName>
</protein>
<dbReference type="Proteomes" id="UP000050509">
    <property type="component" value="Unassembled WGS sequence"/>
</dbReference>